<proteinExistence type="predicted"/>
<dbReference type="EMBL" id="JAOQAZ010000022">
    <property type="protein sequence ID" value="KAJ4254344.1"/>
    <property type="molecule type" value="Genomic_DNA"/>
</dbReference>
<dbReference type="Proteomes" id="UP001152049">
    <property type="component" value="Unassembled WGS sequence"/>
</dbReference>
<evidence type="ECO:0000313" key="2">
    <source>
        <dbReference type="EMBL" id="KAJ4254344.1"/>
    </source>
</evidence>
<keyword evidence="3" id="KW-1185">Reference proteome</keyword>
<dbReference type="PANTHER" id="PTHR12461">
    <property type="entry name" value="HYPOXIA-INDUCIBLE FACTOR 1 ALPHA INHIBITOR-RELATED"/>
    <property type="match status" value="1"/>
</dbReference>
<reference evidence="2" key="1">
    <citation type="submission" date="2022-09" db="EMBL/GenBank/DDBJ databases">
        <title>Fusarium specimens isolated from Avocado Roots.</title>
        <authorList>
            <person name="Stajich J."/>
            <person name="Roper C."/>
            <person name="Heimlech-Rivalta G."/>
        </authorList>
    </citation>
    <scope>NUCLEOTIDE SEQUENCE</scope>
    <source>
        <strain evidence="2">CF00136</strain>
    </source>
</reference>
<dbReference type="PROSITE" id="PS51184">
    <property type="entry name" value="JMJC"/>
    <property type="match status" value="1"/>
</dbReference>
<dbReference type="AlphaFoldDB" id="A0A9W8RTY0"/>
<gene>
    <name evidence="2" type="ORF">NW762_009936</name>
</gene>
<comment type="caution">
    <text evidence="2">The sequence shown here is derived from an EMBL/GenBank/DDBJ whole genome shotgun (WGS) entry which is preliminary data.</text>
</comment>
<dbReference type="SUPFAM" id="SSF51197">
    <property type="entry name" value="Clavaminate synthase-like"/>
    <property type="match status" value="1"/>
</dbReference>
<dbReference type="Gene3D" id="2.60.120.650">
    <property type="entry name" value="Cupin"/>
    <property type="match status" value="1"/>
</dbReference>
<dbReference type="OrthoDB" id="263283at2759"/>
<name>A0A9W8RTY0_9HYPO</name>
<dbReference type="Pfam" id="PF13621">
    <property type="entry name" value="Cupin_8"/>
    <property type="match status" value="1"/>
</dbReference>
<feature type="domain" description="JmjC" evidence="1">
    <location>
        <begin position="92"/>
        <end position="267"/>
    </location>
</feature>
<dbReference type="InterPro" id="IPR041667">
    <property type="entry name" value="Cupin_8"/>
</dbReference>
<evidence type="ECO:0000259" key="1">
    <source>
        <dbReference type="PROSITE" id="PS51184"/>
    </source>
</evidence>
<sequence>MNKWFEKQSLHNSTTLSVHIGQFQNTWFPYEILASSPRQKQSTATFRRFLASEELEDEAITRSWDACFADPIGSQSFFQFHAPLRLLIKALAFNQVQAKEGQEPLELYIAQSSLTDLPPALQEDVPTPELVQRVGKGDVYNSSVWLGTEPTYTPLHRDPNPNIFCQLCSNKVIRLMAPRVGDMLFSQVQRRIQKQGNSRIRTDEMMQGEEREVLYDAVWGAGPLPTGTYEADLGPGDALFIPNGWWHSVKSKGTNGHLNGSVNWWFR</sequence>
<dbReference type="InterPro" id="IPR003347">
    <property type="entry name" value="JmjC_dom"/>
</dbReference>
<accession>A0A9W8RTY0</accession>
<dbReference type="PANTHER" id="PTHR12461:SF105">
    <property type="entry name" value="HYPOXIA-INDUCIBLE FACTOR 1-ALPHA INHIBITOR"/>
    <property type="match status" value="1"/>
</dbReference>
<protein>
    <recommendedName>
        <fullName evidence="1">JmjC domain-containing protein</fullName>
    </recommendedName>
</protein>
<evidence type="ECO:0000313" key="3">
    <source>
        <dbReference type="Proteomes" id="UP001152049"/>
    </source>
</evidence>
<organism evidence="2 3">
    <name type="scientific">Fusarium torreyae</name>
    <dbReference type="NCBI Taxonomy" id="1237075"/>
    <lineage>
        <taxon>Eukaryota</taxon>
        <taxon>Fungi</taxon>
        <taxon>Dikarya</taxon>
        <taxon>Ascomycota</taxon>
        <taxon>Pezizomycotina</taxon>
        <taxon>Sordariomycetes</taxon>
        <taxon>Hypocreomycetidae</taxon>
        <taxon>Hypocreales</taxon>
        <taxon>Nectriaceae</taxon>
        <taxon>Fusarium</taxon>
    </lineage>
</organism>